<name>A0A426UZV1_9ACTN</name>
<gene>
    <name evidence="2" type="ORF">EIW28_06085</name>
</gene>
<comment type="caution">
    <text evidence="2">The sequence shown here is derived from an EMBL/GenBank/DDBJ whole genome shotgun (WGS) entry which is preliminary data.</text>
</comment>
<proteinExistence type="predicted"/>
<sequence length="336" mass="36814">MSLEAIPSQRKYEDRHVAVLAFDIRRFSAFTDTERTRIATEFRDDIEEAFRGTDLQRAWSDREFCQNGGDGIVVGFPAGHLRDIVDRLPQALQHRLRERHQQGGSRLRMRLGIAVGPVQGIADDRVDVAPNQPIIDACRIGDSKPTRMLLENSDEDATYLAVAVAPNVITGTIGPDPVWLRASEFVKVSIDMPDKRFHTEAYLHVPSPSGDLLRFGLSNLPRADIAGDDSVEPLESVIRRALAELPPTTVAAGGDLHDESTAIGRIGRDAIGVGSGNRVRDDHSARDDHSRHGTVRQGNVFSGDVTTGEGGTVNAFGGDQHNNGQRPAPRDGRERR</sequence>
<protein>
    <submittedName>
        <fullName evidence="2">Uncharacterized protein</fullName>
    </submittedName>
</protein>
<dbReference type="OrthoDB" id="3424167at2"/>
<organism evidence="2 3">
    <name type="scientific">Glycomyces terrestris</name>
    <dbReference type="NCBI Taxonomy" id="2493553"/>
    <lineage>
        <taxon>Bacteria</taxon>
        <taxon>Bacillati</taxon>
        <taxon>Actinomycetota</taxon>
        <taxon>Actinomycetes</taxon>
        <taxon>Glycomycetales</taxon>
        <taxon>Glycomycetaceae</taxon>
        <taxon>Glycomyces</taxon>
    </lineage>
</organism>
<accession>A0A426UZV1</accession>
<evidence type="ECO:0000313" key="2">
    <source>
        <dbReference type="EMBL" id="RRS00161.1"/>
    </source>
</evidence>
<dbReference type="SUPFAM" id="SSF55073">
    <property type="entry name" value="Nucleotide cyclase"/>
    <property type="match status" value="1"/>
</dbReference>
<dbReference type="RefSeq" id="WP_125246846.1">
    <property type="nucleotide sequence ID" value="NZ_RSEB01000002.1"/>
</dbReference>
<dbReference type="Gene3D" id="3.30.70.1230">
    <property type="entry name" value="Nucleotide cyclase"/>
    <property type="match status" value="1"/>
</dbReference>
<evidence type="ECO:0000313" key="3">
    <source>
        <dbReference type="Proteomes" id="UP000277256"/>
    </source>
</evidence>
<feature type="region of interest" description="Disordered" evidence="1">
    <location>
        <begin position="267"/>
        <end position="336"/>
    </location>
</feature>
<feature type="compositionally biased region" description="Basic and acidic residues" evidence="1">
    <location>
        <begin position="278"/>
        <end position="291"/>
    </location>
</feature>
<keyword evidence="3" id="KW-1185">Reference proteome</keyword>
<dbReference type="AlphaFoldDB" id="A0A426UZV1"/>
<dbReference type="InterPro" id="IPR029787">
    <property type="entry name" value="Nucleotide_cyclase"/>
</dbReference>
<evidence type="ECO:0000256" key="1">
    <source>
        <dbReference type="SAM" id="MobiDB-lite"/>
    </source>
</evidence>
<dbReference type="Proteomes" id="UP000277256">
    <property type="component" value="Unassembled WGS sequence"/>
</dbReference>
<reference evidence="2 3" key="1">
    <citation type="submission" date="2018-12" db="EMBL/GenBank/DDBJ databases">
        <title>Glycomyces sp. YIM 121974 draft genome.</title>
        <authorList>
            <person name="Li Q."/>
        </authorList>
    </citation>
    <scope>NUCLEOTIDE SEQUENCE [LARGE SCALE GENOMIC DNA]</scope>
    <source>
        <strain evidence="2 3">YIM 121974</strain>
    </source>
</reference>
<dbReference type="EMBL" id="RSEB01000002">
    <property type="protein sequence ID" value="RRS00161.1"/>
    <property type="molecule type" value="Genomic_DNA"/>
</dbReference>